<proteinExistence type="predicted"/>
<sequence length="70" mass="7708">MPRFKTPDYGLKLIPVDFAQQVLPGTFEFALCHLVDNDLDQSAPHAEYANEAVGASAFKSALRLKLFLLG</sequence>
<gene>
    <name evidence="1" type="ORF">METUNv1_02180</name>
</gene>
<protein>
    <recommendedName>
        <fullName evidence="3">Transposase</fullName>
    </recommendedName>
</protein>
<keyword evidence="2" id="KW-1185">Reference proteome</keyword>
<organism evidence="1 2">
    <name type="scientific">Methyloversatilis universalis (strain ATCC BAA-1314 / DSM 25237 / JCM 13912 / CCUG 52030 / FAM5)</name>
    <dbReference type="NCBI Taxonomy" id="1000565"/>
    <lineage>
        <taxon>Bacteria</taxon>
        <taxon>Pseudomonadati</taxon>
        <taxon>Pseudomonadota</taxon>
        <taxon>Betaproteobacteria</taxon>
        <taxon>Nitrosomonadales</taxon>
        <taxon>Sterolibacteriaceae</taxon>
        <taxon>Methyloversatilis</taxon>
    </lineage>
</organism>
<dbReference type="EMBL" id="AFHG01000050">
    <property type="protein sequence ID" value="EGK71493.1"/>
    <property type="molecule type" value="Genomic_DNA"/>
</dbReference>
<name>F5RD22_METUF</name>
<evidence type="ECO:0000313" key="1">
    <source>
        <dbReference type="EMBL" id="EGK71493.1"/>
    </source>
</evidence>
<dbReference type="Proteomes" id="UP000005019">
    <property type="component" value="Unassembled WGS sequence"/>
</dbReference>
<dbReference type="STRING" id="1000565.METUNv1_02180"/>
<evidence type="ECO:0000313" key="2">
    <source>
        <dbReference type="Proteomes" id="UP000005019"/>
    </source>
</evidence>
<dbReference type="eggNOG" id="COG3666">
    <property type="taxonomic scope" value="Bacteria"/>
</dbReference>
<reference evidence="1 2" key="1">
    <citation type="journal article" date="2011" name="J. Bacteriol.">
        <title>Genome sequence of Methyloversatilis universalis FAM5T, a methylotrophic representative of the order Rhodocyclales.</title>
        <authorList>
            <person name="Kittichotirat W."/>
            <person name="Good N.M."/>
            <person name="Hall R."/>
            <person name="Bringel F."/>
            <person name="Lajus A."/>
            <person name="Medigue C."/>
            <person name="Smalley N.E."/>
            <person name="Beck D."/>
            <person name="Bumgarner R."/>
            <person name="Vuilleumier S."/>
            <person name="Kalyuzhnaya M.G."/>
        </authorList>
    </citation>
    <scope>NUCLEOTIDE SEQUENCE [LARGE SCALE GENOMIC DNA]</scope>
    <source>
        <strain evidence="2">ATCC BAA-1314 / JCM 13912 / FAM5</strain>
    </source>
</reference>
<accession>F5RD22</accession>
<comment type="caution">
    <text evidence="1">The sequence shown here is derived from an EMBL/GenBank/DDBJ whole genome shotgun (WGS) entry which is preliminary data.</text>
</comment>
<evidence type="ECO:0008006" key="3">
    <source>
        <dbReference type="Google" id="ProtNLM"/>
    </source>
</evidence>
<dbReference type="AlphaFoldDB" id="F5RD22"/>
<dbReference type="OrthoDB" id="9182628at2"/>